<dbReference type="CDD" id="cd00190">
    <property type="entry name" value="Tryp_SPc"/>
    <property type="match status" value="1"/>
</dbReference>
<dbReference type="PRINTS" id="PR00722">
    <property type="entry name" value="CHYMOTRYPSIN"/>
</dbReference>
<keyword evidence="2" id="KW-0964">Secreted</keyword>
<dbReference type="PANTHER" id="PTHR24260:SF147">
    <property type="entry name" value="EG:BACR7A4.3 PROTEIN-RELATED"/>
    <property type="match status" value="1"/>
</dbReference>
<proteinExistence type="inferred from homology"/>
<dbReference type="GO" id="GO:0050832">
    <property type="term" value="P:defense response to fungus"/>
    <property type="evidence" value="ECO:0007669"/>
    <property type="project" value="UniProtKB-ARBA"/>
</dbReference>
<dbReference type="Gene3D" id="2.40.10.10">
    <property type="entry name" value="Trypsin-like serine proteases"/>
    <property type="match status" value="1"/>
</dbReference>
<evidence type="ECO:0000313" key="13">
    <source>
        <dbReference type="EMBL" id="KAJ6636459.1"/>
    </source>
</evidence>
<dbReference type="SUPFAM" id="SSF50494">
    <property type="entry name" value="Trypsin-like serine proteases"/>
    <property type="match status" value="1"/>
</dbReference>
<dbReference type="Proteomes" id="UP001151699">
    <property type="component" value="Chromosome C"/>
</dbReference>
<evidence type="ECO:0000256" key="9">
    <source>
        <dbReference type="RuleBase" id="RU363034"/>
    </source>
</evidence>
<evidence type="ECO:0000256" key="5">
    <source>
        <dbReference type="ARBA" id="ARBA00022801"/>
    </source>
</evidence>
<evidence type="ECO:0000256" key="6">
    <source>
        <dbReference type="ARBA" id="ARBA00022825"/>
    </source>
</evidence>
<keyword evidence="7" id="KW-1015">Disulfide bond</keyword>
<dbReference type="PROSITE" id="PS00134">
    <property type="entry name" value="TRYPSIN_HIS"/>
    <property type="match status" value="1"/>
</dbReference>
<accession>A0A9Q0MRT3</accession>
<dbReference type="GO" id="GO:0005576">
    <property type="term" value="C:extracellular region"/>
    <property type="evidence" value="ECO:0007669"/>
    <property type="project" value="UniProtKB-SubCell"/>
</dbReference>
<dbReference type="InterPro" id="IPR001314">
    <property type="entry name" value="Peptidase_S1A"/>
</dbReference>
<keyword evidence="14" id="KW-1185">Reference proteome</keyword>
<dbReference type="AlphaFoldDB" id="A0A9Q0MRT3"/>
<dbReference type="SMART" id="SM00020">
    <property type="entry name" value="Tryp_SPc"/>
    <property type="match status" value="1"/>
</dbReference>
<evidence type="ECO:0000256" key="7">
    <source>
        <dbReference type="ARBA" id="ARBA00023157"/>
    </source>
</evidence>
<comment type="subcellular location">
    <subcellularLocation>
        <location evidence="1">Secreted</location>
    </subcellularLocation>
</comment>
<dbReference type="InterPro" id="IPR018114">
    <property type="entry name" value="TRYPSIN_HIS"/>
</dbReference>
<name>A0A9Q0MRT3_9DIPT</name>
<protein>
    <submittedName>
        <fullName evidence="13">Serine protease snake</fullName>
    </submittedName>
</protein>
<reference evidence="13" key="1">
    <citation type="submission" date="2022-07" db="EMBL/GenBank/DDBJ databases">
        <authorList>
            <person name="Trinca V."/>
            <person name="Uliana J.V.C."/>
            <person name="Torres T.T."/>
            <person name="Ward R.J."/>
            <person name="Monesi N."/>
        </authorList>
    </citation>
    <scope>NUCLEOTIDE SEQUENCE</scope>
    <source>
        <strain evidence="13">HSMRA1968</strain>
        <tissue evidence="13">Whole embryos</tissue>
    </source>
</reference>
<dbReference type="InterPro" id="IPR043504">
    <property type="entry name" value="Peptidase_S1_PA_chymotrypsin"/>
</dbReference>
<evidence type="ECO:0000259" key="12">
    <source>
        <dbReference type="PROSITE" id="PS51888"/>
    </source>
</evidence>
<dbReference type="InterPro" id="IPR009003">
    <property type="entry name" value="Peptidase_S1_PA"/>
</dbReference>
<dbReference type="Pfam" id="PF00089">
    <property type="entry name" value="Trypsin"/>
    <property type="match status" value="1"/>
</dbReference>
<dbReference type="GO" id="GO:0004252">
    <property type="term" value="F:serine-type endopeptidase activity"/>
    <property type="evidence" value="ECO:0007669"/>
    <property type="project" value="InterPro"/>
</dbReference>
<dbReference type="PROSITE" id="PS50240">
    <property type="entry name" value="TRYPSIN_DOM"/>
    <property type="match status" value="1"/>
</dbReference>
<keyword evidence="5 9" id="KW-0378">Hydrolase</keyword>
<feature type="domain" description="Peptidase S1" evidence="11">
    <location>
        <begin position="132"/>
        <end position="378"/>
    </location>
</feature>
<dbReference type="GO" id="GO:0035008">
    <property type="term" value="P:positive regulation of melanization defense response"/>
    <property type="evidence" value="ECO:0007669"/>
    <property type="project" value="UniProtKB-ARBA"/>
</dbReference>
<dbReference type="FunFam" id="2.40.10.10:FF:000015">
    <property type="entry name" value="Atrial natriuretic peptide-converting enzyme"/>
    <property type="match status" value="1"/>
</dbReference>
<dbReference type="SMART" id="SM00680">
    <property type="entry name" value="CLIP"/>
    <property type="match status" value="1"/>
</dbReference>
<gene>
    <name evidence="13" type="primary">snk_1</name>
    <name evidence="13" type="ORF">Bhyg_15049</name>
</gene>
<comment type="similarity">
    <text evidence="8">Belongs to the peptidase S1 family. CLIP subfamily.</text>
</comment>
<dbReference type="PROSITE" id="PS00135">
    <property type="entry name" value="TRYPSIN_SER"/>
    <property type="match status" value="1"/>
</dbReference>
<evidence type="ECO:0000259" key="11">
    <source>
        <dbReference type="PROSITE" id="PS50240"/>
    </source>
</evidence>
<dbReference type="InterPro" id="IPR033116">
    <property type="entry name" value="TRYPSIN_SER"/>
</dbReference>
<evidence type="ECO:0000313" key="14">
    <source>
        <dbReference type="Proteomes" id="UP001151699"/>
    </source>
</evidence>
<feature type="chain" id="PRO_5040455627" evidence="10">
    <location>
        <begin position="22"/>
        <end position="381"/>
    </location>
</feature>
<keyword evidence="6 9" id="KW-0720">Serine protease</keyword>
<evidence type="ECO:0000256" key="10">
    <source>
        <dbReference type="SAM" id="SignalP"/>
    </source>
</evidence>
<evidence type="ECO:0000256" key="1">
    <source>
        <dbReference type="ARBA" id="ARBA00004613"/>
    </source>
</evidence>
<evidence type="ECO:0000256" key="2">
    <source>
        <dbReference type="ARBA" id="ARBA00022525"/>
    </source>
</evidence>
<dbReference type="InterPro" id="IPR001254">
    <property type="entry name" value="Trypsin_dom"/>
</dbReference>
<dbReference type="PROSITE" id="PS51888">
    <property type="entry name" value="CLIP"/>
    <property type="match status" value="1"/>
</dbReference>
<dbReference type="GO" id="GO:0006508">
    <property type="term" value="P:proteolysis"/>
    <property type="evidence" value="ECO:0007669"/>
    <property type="project" value="UniProtKB-KW"/>
</dbReference>
<dbReference type="PANTHER" id="PTHR24260">
    <property type="match status" value="1"/>
</dbReference>
<dbReference type="InterPro" id="IPR051333">
    <property type="entry name" value="CLIP_Serine_Protease"/>
</dbReference>
<dbReference type="OrthoDB" id="6339452at2759"/>
<comment type="caution">
    <text evidence="13">The sequence shown here is derived from an EMBL/GenBank/DDBJ whole genome shotgun (WGS) entry which is preliminary data.</text>
</comment>
<keyword evidence="4 10" id="KW-0732">Signal</keyword>
<evidence type="ECO:0000256" key="3">
    <source>
        <dbReference type="ARBA" id="ARBA00022670"/>
    </source>
</evidence>
<dbReference type="GO" id="GO:0160032">
    <property type="term" value="P:Toll receptor ligand protein activation cascade"/>
    <property type="evidence" value="ECO:0007669"/>
    <property type="project" value="UniProtKB-ARBA"/>
</dbReference>
<feature type="signal peptide" evidence="10">
    <location>
        <begin position="1"/>
        <end position="21"/>
    </location>
</feature>
<sequence>MMSKTLILFWSLIFGVIFVDGQLSEGDRCNTRTGQSGTCTKISGCVSVQNDIRNRRRDHVVCGYEGFVQVVCCPGGQATTTTTRRPISNRISARKCTEYAEFAYNKIYITNVFGPPTERKVSNCAYTSVPLIVGGTEANVREFPHMALIGFEDGNTIHWDCGGTLISEQFVLSAAHCFDSRDYGPARYVRLGEHDLNRKDDGTVVDLRIIQSIPHPDYRYPIQYNDIGLFKLERRVELNGAIRPACLPEQSAVQTKSAIATGWGTVSWRGRQSNALLKVTLDMFTEAECNRTYSSDINRKLNRGILEESQVCAGSHKEEKDSCQGDSGGPLQIYHDTHHCTYTIVGVTSFGKACGTIGTPGVYTRVYAFLNWIEKIVWPNQ</sequence>
<evidence type="ECO:0000256" key="8">
    <source>
        <dbReference type="ARBA" id="ARBA00024195"/>
    </source>
</evidence>
<keyword evidence="3 9" id="KW-0645">Protease</keyword>
<evidence type="ECO:0000256" key="4">
    <source>
        <dbReference type="ARBA" id="ARBA00022729"/>
    </source>
</evidence>
<dbReference type="InterPro" id="IPR022700">
    <property type="entry name" value="CLIP"/>
</dbReference>
<dbReference type="EMBL" id="WJQU01000004">
    <property type="protein sequence ID" value="KAJ6636459.1"/>
    <property type="molecule type" value="Genomic_DNA"/>
</dbReference>
<feature type="domain" description="Clip" evidence="12">
    <location>
        <begin position="28"/>
        <end position="73"/>
    </location>
</feature>
<organism evidence="13 14">
    <name type="scientific">Pseudolycoriella hygida</name>
    <dbReference type="NCBI Taxonomy" id="35572"/>
    <lineage>
        <taxon>Eukaryota</taxon>
        <taxon>Metazoa</taxon>
        <taxon>Ecdysozoa</taxon>
        <taxon>Arthropoda</taxon>
        <taxon>Hexapoda</taxon>
        <taxon>Insecta</taxon>
        <taxon>Pterygota</taxon>
        <taxon>Neoptera</taxon>
        <taxon>Endopterygota</taxon>
        <taxon>Diptera</taxon>
        <taxon>Nematocera</taxon>
        <taxon>Sciaroidea</taxon>
        <taxon>Sciaridae</taxon>
        <taxon>Pseudolycoriella</taxon>
    </lineage>
</organism>